<protein>
    <submittedName>
        <fullName evidence="1">Uncharacterized protein</fullName>
    </submittedName>
</protein>
<reference evidence="1" key="1">
    <citation type="submission" date="2021-08" db="EMBL/GenBank/DDBJ databases">
        <title>WGS assembly of Ceratopteris richardii.</title>
        <authorList>
            <person name="Marchant D.B."/>
            <person name="Chen G."/>
            <person name="Jenkins J."/>
            <person name="Shu S."/>
            <person name="Leebens-Mack J."/>
            <person name="Grimwood J."/>
            <person name="Schmutz J."/>
            <person name="Soltis P."/>
            <person name="Soltis D."/>
            <person name="Chen Z.-H."/>
        </authorList>
    </citation>
    <scope>NUCLEOTIDE SEQUENCE</scope>
    <source>
        <strain evidence="1">Whitten #5841</strain>
        <tissue evidence="1">Leaf</tissue>
    </source>
</reference>
<comment type="caution">
    <text evidence="1">The sequence shown here is derived from an EMBL/GenBank/DDBJ whole genome shotgun (WGS) entry which is preliminary data.</text>
</comment>
<accession>A0A8T2R598</accession>
<gene>
    <name evidence="1" type="ORF">KP509_29G022000</name>
</gene>
<evidence type="ECO:0000313" key="2">
    <source>
        <dbReference type="Proteomes" id="UP000825935"/>
    </source>
</evidence>
<dbReference type="EMBL" id="CM035434">
    <property type="protein sequence ID" value="KAH7291562.1"/>
    <property type="molecule type" value="Genomic_DNA"/>
</dbReference>
<evidence type="ECO:0000313" key="1">
    <source>
        <dbReference type="EMBL" id="KAH7291562.1"/>
    </source>
</evidence>
<dbReference type="AlphaFoldDB" id="A0A8T2R598"/>
<proteinExistence type="predicted"/>
<dbReference type="Proteomes" id="UP000825935">
    <property type="component" value="Chromosome 29"/>
</dbReference>
<sequence>MAFSKTSLHRVVKKGMHPCFKEYFKAVFHHSTTRGEHECQLEYQLNDSTSLYIKLDFISQFVNIFGTLHRI</sequence>
<organism evidence="1 2">
    <name type="scientific">Ceratopteris richardii</name>
    <name type="common">Triangle waterfern</name>
    <dbReference type="NCBI Taxonomy" id="49495"/>
    <lineage>
        <taxon>Eukaryota</taxon>
        <taxon>Viridiplantae</taxon>
        <taxon>Streptophyta</taxon>
        <taxon>Embryophyta</taxon>
        <taxon>Tracheophyta</taxon>
        <taxon>Polypodiopsida</taxon>
        <taxon>Polypodiidae</taxon>
        <taxon>Polypodiales</taxon>
        <taxon>Pteridineae</taxon>
        <taxon>Pteridaceae</taxon>
        <taxon>Parkerioideae</taxon>
        <taxon>Ceratopteris</taxon>
    </lineage>
</organism>
<name>A0A8T2R598_CERRI</name>
<keyword evidence="2" id="KW-1185">Reference proteome</keyword>